<sequence length="261" mass="27198">MTSTFDRGLDLLDAVLAAEVGATGYPGNAQLAERLGLDQAQISRMLKDLGALGLVERDGQGRGWRVGPGYFALAAAAGDTGLPQAARPLLRGLVSRWHEPAWLSVRSRAAALTVEAQPSHWSSSVAAAPGAVTPVWCTGPGRALLLDHSEQRLAELLDGVEFVGGGPLAVRDVLELAARNANDRAAGVVVADREFEHDVVDFSAPVRDASGAITAALSIAVPRFRLGGRSAEIAQSVVEAAHALEVRASTRAGRTAARPAH</sequence>
<dbReference type="Gene3D" id="3.30.450.40">
    <property type="match status" value="1"/>
</dbReference>
<evidence type="ECO:0000313" key="7">
    <source>
        <dbReference type="Proteomes" id="UP001499863"/>
    </source>
</evidence>
<organism evidence="6 7">
    <name type="scientific">Kitasatospora putterlickiae</name>
    <dbReference type="NCBI Taxonomy" id="221725"/>
    <lineage>
        <taxon>Bacteria</taxon>
        <taxon>Bacillati</taxon>
        <taxon>Actinomycetota</taxon>
        <taxon>Actinomycetes</taxon>
        <taxon>Kitasatosporales</taxon>
        <taxon>Streptomycetaceae</taxon>
        <taxon>Kitasatospora</taxon>
    </lineage>
</organism>
<dbReference type="PANTHER" id="PTHR30136">
    <property type="entry name" value="HELIX-TURN-HELIX TRANSCRIPTIONAL REGULATOR, ICLR FAMILY"/>
    <property type="match status" value="1"/>
</dbReference>
<evidence type="ECO:0000259" key="4">
    <source>
        <dbReference type="PROSITE" id="PS51077"/>
    </source>
</evidence>
<name>A0ABN1Y0G0_9ACTN</name>
<keyword evidence="3" id="KW-0804">Transcription</keyword>
<protein>
    <submittedName>
        <fullName evidence="6">IclR family transcriptional regulator C-terminal domain-containing protein</fullName>
    </submittedName>
</protein>
<dbReference type="PROSITE" id="PS51077">
    <property type="entry name" value="HTH_ICLR"/>
    <property type="match status" value="1"/>
</dbReference>
<evidence type="ECO:0000256" key="1">
    <source>
        <dbReference type="ARBA" id="ARBA00023015"/>
    </source>
</evidence>
<dbReference type="PANTHER" id="PTHR30136:SF35">
    <property type="entry name" value="HTH-TYPE TRANSCRIPTIONAL REGULATOR RV1719"/>
    <property type="match status" value="1"/>
</dbReference>
<keyword evidence="7" id="KW-1185">Reference proteome</keyword>
<dbReference type="Pfam" id="PF09339">
    <property type="entry name" value="HTH_IclR"/>
    <property type="match status" value="1"/>
</dbReference>
<dbReference type="Proteomes" id="UP001499863">
    <property type="component" value="Unassembled WGS sequence"/>
</dbReference>
<dbReference type="InterPro" id="IPR036388">
    <property type="entry name" value="WH-like_DNA-bd_sf"/>
</dbReference>
<dbReference type="EMBL" id="BAAAKJ010000131">
    <property type="protein sequence ID" value="GAA1392804.1"/>
    <property type="molecule type" value="Genomic_DNA"/>
</dbReference>
<dbReference type="InterPro" id="IPR036390">
    <property type="entry name" value="WH_DNA-bd_sf"/>
</dbReference>
<dbReference type="SUPFAM" id="SSF46785">
    <property type="entry name" value="Winged helix' DNA-binding domain"/>
    <property type="match status" value="1"/>
</dbReference>
<dbReference type="Pfam" id="PF01614">
    <property type="entry name" value="IclR_C"/>
    <property type="match status" value="1"/>
</dbReference>
<reference evidence="6 7" key="1">
    <citation type="journal article" date="2019" name="Int. J. Syst. Evol. Microbiol.">
        <title>The Global Catalogue of Microorganisms (GCM) 10K type strain sequencing project: providing services to taxonomists for standard genome sequencing and annotation.</title>
        <authorList>
            <consortium name="The Broad Institute Genomics Platform"/>
            <consortium name="The Broad Institute Genome Sequencing Center for Infectious Disease"/>
            <person name="Wu L."/>
            <person name="Ma J."/>
        </authorList>
    </citation>
    <scope>NUCLEOTIDE SEQUENCE [LARGE SCALE GENOMIC DNA]</scope>
    <source>
        <strain evidence="6 7">JCM 12393</strain>
    </source>
</reference>
<dbReference type="PROSITE" id="PS51078">
    <property type="entry name" value="ICLR_ED"/>
    <property type="match status" value="1"/>
</dbReference>
<gene>
    <name evidence="6" type="ORF">GCM10009639_24980</name>
</gene>
<dbReference type="InterPro" id="IPR029016">
    <property type="entry name" value="GAF-like_dom_sf"/>
</dbReference>
<proteinExistence type="predicted"/>
<dbReference type="Gene3D" id="1.10.10.10">
    <property type="entry name" value="Winged helix-like DNA-binding domain superfamily/Winged helix DNA-binding domain"/>
    <property type="match status" value="1"/>
</dbReference>
<evidence type="ECO:0000313" key="6">
    <source>
        <dbReference type="EMBL" id="GAA1392804.1"/>
    </source>
</evidence>
<feature type="domain" description="HTH iclR-type" evidence="4">
    <location>
        <begin position="2"/>
        <end position="68"/>
    </location>
</feature>
<dbReference type="SMART" id="SM00346">
    <property type="entry name" value="HTH_ICLR"/>
    <property type="match status" value="1"/>
</dbReference>
<dbReference type="RefSeq" id="WP_344333152.1">
    <property type="nucleotide sequence ID" value="NZ_BAAAKJ010000131.1"/>
</dbReference>
<accession>A0ABN1Y0G0</accession>
<dbReference type="InterPro" id="IPR005471">
    <property type="entry name" value="Tscrpt_reg_IclR_N"/>
</dbReference>
<keyword evidence="1" id="KW-0805">Transcription regulation</keyword>
<dbReference type="InterPro" id="IPR014757">
    <property type="entry name" value="Tscrpt_reg_IclR_C"/>
</dbReference>
<evidence type="ECO:0000259" key="5">
    <source>
        <dbReference type="PROSITE" id="PS51078"/>
    </source>
</evidence>
<evidence type="ECO:0000256" key="3">
    <source>
        <dbReference type="ARBA" id="ARBA00023163"/>
    </source>
</evidence>
<comment type="caution">
    <text evidence="6">The sequence shown here is derived from an EMBL/GenBank/DDBJ whole genome shotgun (WGS) entry which is preliminary data.</text>
</comment>
<dbReference type="SUPFAM" id="SSF55781">
    <property type="entry name" value="GAF domain-like"/>
    <property type="match status" value="1"/>
</dbReference>
<feature type="domain" description="IclR-ED" evidence="5">
    <location>
        <begin position="69"/>
        <end position="254"/>
    </location>
</feature>
<keyword evidence="2" id="KW-0238">DNA-binding</keyword>
<dbReference type="InterPro" id="IPR050707">
    <property type="entry name" value="HTH_MetabolicPath_Reg"/>
</dbReference>
<evidence type="ECO:0000256" key="2">
    <source>
        <dbReference type="ARBA" id="ARBA00023125"/>
    </source>
</evidence>